<dbReference type="RefSeq" id="XP_001446844.1">
    <property type="nucleotide sequence ID" value="XM_001446807.1"/>
</dbReference>
<dbReference type="KEGG" id="ptm:GSPATT00014393001"/>
<evidence type="ECO:0008006" key="3">
    <source>
        <dbReference type="Google" id="ProtNLM"/>
    </source>
</evidence>
<dbReference type="OrthoDB" id="10675990at2759"/>
<evidence type="ECO:0000313" key="1">
    <source>
        <dbReference type="EMBL" id="CAK79447.1"/>
    </source>
</evidence>
<evidence type="ECO:0000313" key="2">
    <source>
        <dbReference type="Proteomes" id="UP000000600"/>
    </source>
</evidence>
<name>A0D8T0_PARTE</name>
<gene>
    <name evidence="1" type="ORF">GSPATT00014393001</name>
</gene>
<dbReference type="GeneID" id="5032628"/>
<proteinExistence type="predicted"/>
<sequence length="172" mass="21201">MYLMKDVISRQQQTFKNIIKEKKLKAKQTIYQQMKYFLPISVYMRQATQINLFQWQKSNQRSHIYQLNNVSNIQLNKIYTTQTLSIELNKSFKQYNIQRYKRKLTKFNDFQEEHKNQKALITVITNQQIALYIILKVNKKQLIRRSIQINQQTPNFESFQKRWWHHALFHKW</sequence>
<dbReference type="HOGENOM" id="CLU_1558243_0_0_1"/>
<dbReference type="InParanoid" id="A0D8T0"/>
<accession>A0D8T0</accession>
<organism evidence="1 2">
    <name type="scientific">Paramecium tetraurelia</name>
    <dbReference type="NCBI Taxonomy" id="5888"/>
    <lineage>
        <taxon>Eukaryota</taxon>
        <taxon>Sar</taxon>
        <taxon>Alveolata</taxon>
        <taxon>Ciliophora</taxon>
        <taxon>Intramacronucleata</taxon>
        <taxon>Oligohymenophorea</taxon>
        <taxon>Peniculida</taxon>
        <taxon>Parameciidae</taxon>
        <taxon>Paramecium</taxon>
    </lineage>
</organism>
<keyword evidence="2" id="KW-1185">Reference proteome</keyword>
<protein>
    <recommendedName>
        <fullName evidence="3">Transmembrane protein</fullName>
    </recommendedName>
</protein>
<dbReference type="Proteomes" id="UP000000600">
    <property type="component" value="Unassembled WGS sequence"/>
</dbReference>
<dbReference type="AlphaFoldDB" id="A0D8T0"/>
<reference evidence="1 2" key="1">
    <citation type="journal article" date="2006" name="Nature">
        <title>Global trends of whole-genome duplications revealed by the ciliate Paramecium tetraurelia.</title>
        <authorList>
            <consortium name="Genoscope"/>
            <person name="Aury J.-M."/>
            <person name="Jaillon O."/>
            <person name="Duret L."/>
            <person name="Noel B."/>
            <person name="Jubin C."/>
            <person name="Porcel B.M."/>
            <person name="Segurens B."/>
            <person name="Daubin V."/>
            <person name="Anthouard V."/>
            <person name="Aiach N."/>
            <person name="Arnaiz O."/>
            <person name="Billaut A."/>
            <person name="Beisson J."/>
            <person name="Blanc I."/>
            <person name="Bouhouche K."/>
            <person name="Camara F."/>
            <person name="Duharcourt S."/>
            <person name="Guigo R."/>
            <person name="Gogendeau D."/>
            <person name="Katinka M."/>
            <person name="Keller A.-M."/>
            <person name="Kissmehl R."/>
            <person name="Klotz C."/>
            <person name="Koll F."/>
            <person name="Le Moue A."/>
            <person name="Lepere C."/>
            <person name="Malinsky S."/>
            <person name="Nowacki M."/>
            <person name="Nowak J.K."/>
            <person name="Plattner H."/>
            <person name="Poulain J."/>
            <person name="Ruiz F."/>
            <person name="Serrano V."/>
            <person name="Zagulski M."/>
            <person name="Dessen P."/>
            <person name="Betermier M."/>
            <person name="Weissenbach J."/>
            <person name="Scarpelli C."/>
            <person name="Schachter V."/>
            <person name="Sperling L."/>
            <person name="Meyer E."/>
            <person name="Cohen J."/>
            <person name="Wincker P."/>
        </authorList>
    </citation>
    <scope>NUCLEOTIDE SEQUENCE [LARGE SCALE GENOMIC DNA]</scope>
    <source>
        <strain evidence="1 2">Stock d4-2</strain>
    </source>
</reference>
<dbReference type="EMBL" id="CT868330">
    <property type="protein sequence ID" value="CAK79447.1"/>
    <property type="molecule type" value="Genomic_DNA"/>
</dbReference>